<evidence type="ECO:0000256" key="3">
    <source>
        <dbReference type="ARBA" id="ARBA00023163"/>
    </source>
</evidence>
<gene>
    <name evidence="5" type="ORF">SAMN05216410_0615</name>
</gene>
<dbReference type="SUPFAM" id="SSF53822">
    <property type="entry name" value="Periplasmic binding protein-like I"/>
    <property type="match status" value="1"/>
</dbReference>
<dbReference type="InterPro" id="IPR000843">
    <property type="entry name" value="HTH_LacI"/>
</dbReference>
<dbReference type="Gene3D" id="3.40.50.2300">
    <property type="match status" value="2"/>
</dbReference>
<organism evidence="5 6">
    <name type="scientific">Sanguibacter gelidistatuariae</name>
    <dbReference type="NCBI Taxonomy" id="1814289"/>
    <lineage>
        <taxon>Bacteria</taxon>
        <taxon>Bacillati</taxon>
        <taxon>Actinomycetota</taxon>
        <taxon>Actinomycetes</taxon>
        <taxon>Micrococcales</taxon>
        <taxon>Sanguibacteraceae</taxon>
        <taxon>Sanguibacter</taxon>
    </lineage>
</organism>
<proteinExistence type="predicted"/>
<dbReference type="CDD" id="cd06267">
    <property type="entry name" value="PBP1_LacI_sugar_binding-like"/>
    <property type="match status" value="1"/>
</dbReference>
<keyword evidence="6" id="KW-1185">Reference proteome</keyword>
<name>A0A1G6H113_9MICO</name>
<keyword evidence="1" id="KW-0805">Transcription regulation</keyword>
<sequence length="367" mass="38544">MQSVAVRVRLAYVLSMEHGDVLPPPVHPPSPTIYDVASASGVSPSTVSRAFSRPGRVRAETAAHIHRIADDLGYRRTPPPRPGTPTSTGLLALVASDLSNSFFLQIMGSAQRAAAHKGQLLVVVDSQESGELERHALERLIGVVDGAVLATSRMSDAAIRSIAARLPLVLLNRPMADVPSLITDTAGAMRAAVGHLADLGHTAVTYVAGPEASWADGMRWASVRGAAADHRLRARRIGPYPPTLAGGRAAATAFGERPTTSVIGYNDLISIGLLRELTWRGVRVPEDVSIIGHDNILEAAHTAPTLTSVATPLERLGRVAVEMLQEQATASPGHRSAVAARTAKLPAELVLRGSTGPAARTAQLRAG</sequence>
<evidence type="ECO:0000256" key="1">
    <source>
        <dbReference type="ARBA" id="ARBA00023015"/>
    </source>
</evidence>
<dbReference type="InterPro" id="IPR028082">
    <property type="entry name" value="Peripla_BP_I"/>
</dbReference>
<dbReference type="EMBL" id="FMYH01000001">
    <property type="protein sequence ID" value="SDB87615.1"/>
    <property type="molecule type" value="Genomic_DNA"/>
</dbReference>
<accession>A0A1G6H113</accession>
<evidence type="ECO:0000259" key="4">
    <source>
        <dbReference type="PROSITE" id="PS50932"/>
    </source>
</evidence>
<dbReference type="PROSITE" id="PS50932">
    <property type="entry name" value="HTH_LACI_2"/>
    <property type="match status" value="1"/>
</dbReference>
<keyword evidence="2" id="KW-0238">DNA-binding</keyword>
<dbReference type="GO" id="GO:0003700">
    <property type="term" value="F:DNA-binding transcription factor activity"/>
    <property type="evidence" value="ECO:0007669"/>
    <property type="project" value="TreeGrafter"/>
</dbReference>
<dbReference type="InterPro" id="IPR010982">
    <property type="entry name" value="Lambda_DNA-bd_dom_sf"/>
</dbReference>
<evidence type="ECO:0000313" key="6">
    <source>
        <dbReference type="Proteomes" id="UP000199039"/>
    </source>
</evidence>
<dbReference type="SMART" id="SM00354">
    <property type="entry name" value="HTH_LACI"/>
    <property type="match status" value="1"/>
</dbReference>
<dbReference type="GO" id="GO:0000976">
    <property type="term" value="F:transcription cis-regulatory region binding"/>
    <property type="evidence" value="ECO:0007669"/>
    <property type="project" value="TreeGrafter"/>
</dbReference>
<dbReference type="Pfam" id="PF00356">
    <property type="entry name" value="LacI"/>
    <property type="match status" value="1"/>
</dbReference>
<protein>
    <submittedName>
        <fullName evidence="5">Transcriptional regulator, LacI family</fullName>
    </submittedName>
</protein>
<evidence type="ECO:0000313" key="5">
    <source>
        <dbReference type="EMBL" id="SDB87615.1"/>
    </source>
</evidence>
<feature type="domain" description="HTH lacI-type" evidence="4">
    <location>
        <begin position="31"/>
        <end position="76"/>
    </location>
</feature>
<dbReference type="PANTHER" id="PTHR30146">
    <property type="entry name" value="LACI-RELATED TRANSCRIPTIONAL REPRESSOR"/>
    <property type="match status" value="1"/>
</dbReference>
<dbReference type="PANTHER" id="PTHR30146:SF138">
    <property type="entry name" value="TRANSCRIPTIONAL REGULATORY PROTEIN"/>
    <property type="match status" value="1"/>
</dbReference>
<dbReference type="Pfam" id="PF13377">
    <property type="entry name" value="Peripla_BP_3"/>
    <property type="match status" value="1"/>
</dbReference>
<dbReference type="AlphaFoldDB" id="A0A1G6H113"/>
<reference evidence="5 6" key="1">
    <citation type="submission" date="2016-09" db="EMBL/GenBank/DDBJ databases">
        <authorList>
            <person name="Capua I."/>
            <person name="De Benedictis P."/>
            <person name="Joannis T."/>
            <person name="Lombin L.H."/>
            <person name="Cattoli G."/>
        </authorList>
    </citation>
    <scope>NUCLEOTIDE SEQUENCE [LARGE SCALE GENOMIC DNA]</scope>
    <source>
        <strain evidence="5 6">ISLP-3</strain>
    </source>
</reference>
<dbReference type="STRING" id="1814289.SAMN05216410_0615"/>
<dbReference type="CDD" id="cd01392">
    <property type="entry name" value="HTH_LacI"/>
    <property type="match status" value="1"/>
</dbReference>
<dbReference type="SUPFAM" id="SSF47413">
    <property type="entry name" value="lambda repressor-like DNA-binding domains"/>
    <property type="match status" value="1"/>
</dbReference>
<keyword evidence="3" id="KW-0804">Transcription</keyword>
<dbReference type="Gene3D" id="1.10.260.40">
    <property type="entry name" value="lambda repressor-like DNA-binding domains"/>
    <property type="match status" value="1"/>
</dbReference>
<dbReference type="Proteomes" id="UP000199039">
    <property type="component" value="Unassembled WGS sequence"/>
</dbReference>
<evidence type="ECO:0000256" key="2">
    <source>
        <dbReference type="ARBA" id="ARBA00023125"/>
    </source>
</evidence>
<dbReference type="InterPro" id="IPR046335">
    <property type="entry name" value="LacI/GalR-like_sensor"/>
</dbReference>